<feature type="DNA-binding region" description="Homeobox" evidence="2">
    <location>
        <begin position="25"/>
        <end position="39"/>
    </location>
</feature>
<protein>
    <recommendedName>
        <fullName evidence="4">Homeobox domain-containing protein</fullName>
    </recommendedName>
</protein>
<keyword evidence="2" id="KW-0238">DNA-binding</keyword>
<dbReference type="InterPro" id="IPR001356">
    <property type="entry name" value="HD"/>
</dbReference>
<dbReference type="CDD" id="cd00086">
    <property type="entry name" value="homeodomain"/>
    <property type="match status" value="1"/>
</dbReference>
<dbReference type="GO" id="GO:0005634">
    <property type="term" value="C:nucleus"/>
    <property type="evidence" value="ECO:0007669"/>
    <property type="project" value="UniProtKB-SubCell"/>
</dbReference>
<keyword evidence="6" id="KW-1185">Reference proteome</keyword>
<dbReference type="Proteomes" id="UP001054945">
    <property type="component" value="Unassembled WGS sequence"/>
</dbReference>
<dbReference type="PROSITE" id="PS50071">
    <property type="entry name" value="HOMEOBOX_2"/>
    <property type="match status" value="1"/>
</dbReference>
<feature type="domain" description="Homeobox" evidence="4">
    <location>
        <begin position="23"/>
        <end position="38"/>
    </location>
</feature>
<evidence type="ECO:0000313" key="6">
    <source>
        <dbReference type="Proteomes" id="UP001054945"/>
    </source>
</evidence>
<dbReference type="InterPro" id="IPR051662">
    <property type="entry name" value="H2.0_Homeobox_NeuralPatt"/>
</dbReference>
<dbReference type="PANTHER" id="PTHR24331">
    <property type="entry name" value="DBX"/>
    <property type="match status" value="1"/>
</dbReference>
<comment type="subcellular location">
    <subcellularLocation>
        <location evidence="1 2">Nucleus</location>
    </subcellularLocation>
</comment>
<reference evidence="5 6" key="1">
    <citation type="submission" date="2021-06" db="EMBL/GenBank/DDBJ databases">
        <title>Caerostris extrusa draft genome.</title>
        <authorList>
            <person name="Kono N."/>
            <person name="Arakawa K."/>
        </authorList>
    </citation>
    <scope>NUCLEOTIDE SEQUENCE [LARGE SCALE GENOMIC DNA]</scope>
</reference>
<evidence type="ECO:0000256" key="1">
    <source>
        <dbReference type="ARBA" id="ARBA00004123"/>
    </source>
</evidence>
<evidence type="ECO:0000313" key="5">
    <source>
        <dbReference type="EMBL" id="GIY54763.1"/>
    </source>
</evidence>
<dbReference type="EMBL" id="BPLR01012553">
    <property type="protein sequence ID" value="GIY54763.1"/>
    <property type="molecule type" value="Genomic_DNA"/>
</dbReference>
<dbReference type="PANTHER" id="PTHR24331:SF0">
    <property type="entry name" value="DBX"/>
    <property type="match status" value="1"/>
</dbReference>
<evidence type="ECO:0000256" key="2">
    <source>
        <dbReference type="PROSITE-ProRule" id="PRU00108"/>
    </source>
</evidence>
<keyword evidence="2" id="KW-0539">Nucleus</keyword>
<dbReference type="SUPFAM" id="SSF46689">
    <property type="entry name" value="Homeodomain-like"/>
    <property type="match status" value="1"/>
</dbReference>
<dbReference type="InterPro" id="IPR009057">
    <property type="entry name" value="Homeodomain-like_sf"/>
</dbReference>
<dbReference type="Gene3D" id="1.10.10.60">
    <property type="entry name" value="Homeodomain-like"/>
    <property type="match status" value="1"/>
</dbReference>
<keyword evidence="2" id="KW-0371">Homeobox</keyword>
<gene>
    <name evidence="5" type="ORF">CEXT_689141</name>
</gene>
<sequence>MRGAGEIRGDKETGVEGPKVVGRLKIWFQNRRMKWRNSKSVVNCCPAEAPEQTLPTKHNPNPDLSDVGSYVSKTRTACGTASGHEEITPATRRRVRRTTTAATRT</sequence>
<feature type="region of interest" description="Disordered" evidence="3">
    <location>
        <begin position="77"/>
        <end position="105"/>
    </location>
</feature>
<evidence type="ECO:0000256" key="3">
    <source>
        <dbReference type="SAM" id="MobiDB-lite"/>
    </source>
</evidence>
<dbReference type="GO" id="GO:0006357">
    <property type="term" value="P:regulation of transcription by RNA polymerase II"/>
    <property type="evidence" value="ECO:0007669"/>
    <property type="project" value="TreeGrafter"/>
</dbReference>
<comment type="caution">
    <text evidence="5">The sequence shown here is derived from an EMBL/GenBank/DDBJ whole genome shotgun (WGS) entry which is preliminary data.</text>
</comment>
<accession>A0AAV4UAI6</accession>
<proteinExistence type="predicted"/>
<dbReference type="GO" id="GO:0003677">
    <property type="term" value="F:DNA binding"/>
    <property type="evidence" value="ECO:0007669"/>
    <property type="project" value="UniProtKB-UniRule"/>
</dbReference>
<evidence type="ECO:0000259" key="4">
    <source>
        <dbReference type="PROSITE" id="PS50071"/>
    </source>
</evidence>
<name>A0AAV4UAI6_CAEEX</name>
<dbReference type="AlphaFoldDB" id="A0AAV4UAI6"/>
<organism evidence="5 6">
    <name type="scientific">Caerostris extrusa</name>
    <name type="common">Bark spider</name>
    <name type="synonym">Caerostris bankana</name>
    <dbReference type="NCBI Taxonomy" id="172846"/>
    <lineage>
        <taxon>Eukaryota</taxon>
        <taxon>Metazoa</taxon>
        <taxon>Ecdysozoa</taxon>
        <taxon>Arthropoda</taxon>
        <taxon>Chelicerata</taxon>
        <taxon>Arachnida</taxon>
        <taxon>Araneae</taxon>
        <taxon>Araneomorphae</taxon>
        <taxon>Entelegynae</taxon>
        <taxon>Araneoidea</taxon>
        <taxon>Araneidae</taxon>
        <taxon>Caerostris</taxon>
    </lineage>
</organism>